<evidence type="ECO:0008006" key="6">
    <source>
        <dbReference type="Google" id="ProtNLM"/>
    </source>
</evidence>
<keyword evidence="2" id="KW-0808">Transferase</keyword>
<dbReference type="Pfam" id="PF02086">
    <property type="entry name" value="MethyltransfD12"/>
    <property type="match status" value="1"/>
</dbReference>
<keyword evidence="1" id="KW-0489">Methyltransferase</keyword>
<dbReference type="GO" id="GO:0009307">
    <property type="term" value="P:DNA restriction-modification system"/>
    <property type="evidence" value="ECO:0007669"/>
    <property type="project" value="InterPro"/>
</dbReference>
<evidence type="ECO:0000313" key="4">
    <source>
        <dbReference type="EMBL" id="KKJ00733.1"/>
    </source>
</evidence>
<dbReference type="InterPro" id="IPR012327">
    <property type="entry name" value="MeTrfase_D12"/>
</dbReference>
<dbReference type="PRINTS" id="PR00505">
    <property type="entry name" value="D12N6MTFRASE"/>
</dbReference>
<dbReference type="EMBL" id="AJTX02000003">
    <property type="protein sequence ID" value="KKJ00733.1"/>
    <property type="molecule type" value="Genomic_DNA"/>
</dbReference>
<gene>
    <name evidence="4" type="ORF">PROH_05530</name>
</gene>
<evidence type="ECO:0000256" key="1">
    <source>
        <dbReference type="ARBA" id="ARBA00022603"/>
    </source>
</evidence>
<keyword evidence="5" id="KW-1185">Reference proteome</keyword>
<evidence type="ECO:0000256" key="2">
    <source>
        <dbReference type="ARBA" id="ARBA00022679"/>
    </source>
</evidence>
<evidence type="ECO:0000313" key="5">
    <source>
        <dbReference type="Proteomes" id="UP000034681"/>
    </source>
</evidence>
<protein>
    <recommendedName>
        <fullName evidence="6">DNA methyltransferase</fullName>
    </recommendedName>
</protein>
<dbReference type="InterPro" id="IPR029063">
    <property type="entry name" value="SAM-dependent_MTases_sf"/>
</dbReference>
<proteinExistence type="predicted"/>
<reference evidence="4" key="1">
    <citation type="submission" date="2012-04" db="EMBL/GenBank/DDBJ databases">
        <authorList>
            <person name="Borisov I.G."/>
            <person name="Ivanikova N.V."/>
            <person name="Pinevich A.V."/>
        </authorList>
    </citation>
    <scope>NUCLEOTIDE SEQUENCE</scope>
    <source>
        <strain evidence="4">CALU 1027</strain>
    </source>
</reference>
<dbReference type="Gene3D" id="3.40.50.150">
    <property type="entry name" value="Vaccinia Virus protein VP39"/>
    <property type="match status" value="1"/>
</dbReference>
<dbReference type="GO" id="GO:0009007">
    <property type="term" value="F:site-specific DNA-methyltransferase (adenine-specific) activity"/>
    <property type="evidence" value="ECO:0007669"/>
    <property type="project" value="UniProtKB-EC"/>
</dbReference>
<evidence type="ECO:0000256" key="3">
    <source>
        <dbReference type="ARBA" id="ARBA00022691"/>
    </source>
</evidence>
<dbReference type="AlphaFoldDB" id="A0A0M2Q088"/>
<dbReference type="GO" id="GO:0032259">
    <property type="term" value="P:methylation"/>
    <property type="evidence" value="ECO:0007669"/>
    <property type="project" value="UniProtKB-KW"/>
</dbReference>
<comment type="caution">
    <text evidence="4">The sequence shown here is derived from an EMBL/GenBank/DDBJ whole genome shotgun (WGS) entry which is preliminary data.</text>
</comment>
<sequence>MSMANLPHFIQYQGSKRNLAKHILQFFPNNINRLVEPFAGTAAISVATSATQMTPSFWLFVAL</sequence>
<name>A0A0M2Q088_PROHO</name>
<organism evidence="4 5">
    <name type="scientific">Prochlorothrix hollandica PCC 9006 = CALU 1027</name>
    <dbReference type="NCBI Taxonomy" id="317619"/>
    <lineage>
        <taxon>Bacteria</taxon>
        <taxon>Bacillati</taxon>
        <taxon>Cyanobacteriota</taxon>
        <taxon>Cyanophyceae</taxon>
        <taxon>Prochlorotrichales</taxon>
        <taxon>Prochlorotrichaceae</taxon>
        <taxon>Prochlorothrix</taxon>
    </lineage>
</organism>
<dbReference type="SUPFAM" id="SSF53335">
    <property type="entry name" value="S-adenosyl-L-methionine-dependent methyltransferases"/>
    <property type="match status" value="1"/>
</dbReference>
<dbReference type="Proteomes" id="UP000034681">
    <property type="component" value="Unassembled WGS sequence"/>
</dbReference>
<accession>A0A0M2Q088</accession>
<keyword evidence="3" id="KW-0949">S-adenosyl-L-methionine</keyword>